<dbReference type="PROSITE" id="PS50886">
    <property type="entry name" value="TRBD"/>
    <property type="match status" value="1"/>
</dbReference>
<evidence type="ECO:0000313" key="10">
    <source>
        <dbReference type="EMBL" id="OQR74011.1"/>
    </source>
</evidence>
<feature type="coiled-coil region" evidence="7">
    <location>
        <begin position="21"/>
        <end position="67"/>
    </location>
</feature>
<sequence length="319" mass="35354">MSAGREMAKLLSRSRAADILLIELSEKVARLRQRVAVLEAQRLRRENEDLTLQCEAWRQRLIRAEIANGKKQYSTPTCSVSNNVAGTSNLTLVDGDQPNTPAQMNISKEGTANDSKKTKKPAKESKSKEPAAAGKEAKAVKTDTKPEAASENVCVSQLDLRVGLIKQVDRHPDADALYVEQIDVGEEKPRTIISGLVKFVPLEEMQDRAVVVMCNLKPAKMRGILSEGMVMCASTLEKVEPIRPPKDALPGDRLTWTGLPVEGYPVHETVLNPKKKIWERIAPDLKVDEHGHMIWMDKPLEVRGKGRLSADTLRSVNVK</sequence>
<evidence type="ECO:0000256" key="5">
    <source>
        <dbReference type="ARBA" id="ARBA00022917"/>
    </source>
</evidence>
<organism evidence="10 11">
    <name type="scientific">Tropilaelaps mercedesae</name>
    <dbReference type="NCBI Taxonomy" id="418985"/>
    <lineage>
        <taxon>Eukaryota</taxon>
        <taxon>Metazoa</taxon>
        <taxon>Ecdysozoa</taxon>
        <taxon>Arthropoda</taxon>
        <taxon>Chelicerata</taxon>
        <taxon>Arachnida</taxon>
        <taxon>Acari</taxon>
        <taxon>Parasitiformes</taxon>
        <taxon>Mesostigmata</taxon>
        <taxon>Gamasina</taxon>
        <taxon>Dermanyssoidea</taxon>
        <taxon>Laelapidae</taxon>
        <taxon>Tropilaelaps</taxon>
    </lineage>
</organism>
<keyword evidence="11" id="KW-1185">Reference proteome</keyword>
<keyword evidence="7" id="KW-0175">Coiled coil</keyword>
<comment type="subcellular location">
    <subcellularLocation>
        <location evidence="1">Cytoplasm</location>
    </subcellularLocation>
</comment>
<evidence type="ECO:0000256" key="4">
    <source>
        <dbReference type="ARBA" id="ARBA00022884"/>
    </source>
</evidence>
<dbReference type="PANTHER" id="PTHR11586">
    <property type="entry name" value="TRNA-AMINOACYLATION COFACTOR ARC1 FAMILY MEMBER"/>
    <property type="match status" value="1"/>
</dbReference>
<evidence type="ECO:0000256" key="6">
    <source>
        <dbReference type="PROSITE-ProRule" id="PRU00209"/>
    </source>
</evidence>
<dbReference type="SUPFAM" id="SSF50249">
    <property type="entry name" value="Nucleic acid-binding proteins"/>
    <property type="match status" value="1"/>
</dbReference>
<keyword evidence="3 6" id="KW-0820">tRNA-binding</keyword>
<dbReference type="InParanoid" id="A0A1V9XKP9"/>
<dbReference type="FunFam" id="2.40.50.140:FF:000047">
    <property type="entry name" value="tyrosine--tRNA ligase, cytoplasmic isoform X2"/>
    <property type="match status" value="1"/>
</dbReference>
<keyword evidence="5" id="KW-0648">Protein biosynthesis</keyword>
<dbReference type="STRING" id="418985.A0A1V9XKP9"/>
<evidence type="ECO:0000259" key="9">
    <source>
        <dbReference type="PROSITE" id="PS50886"/>
    </source>
</evidence>
<evidence type="ECO:0000313" key="11">
    <source>
        <dbReference type="Proteomes" id="UP000192247"/>
    </source>
</evidence>
<dbReference type="Proteomes" id="UP000192247">
    <property type="component" value="Unassembled WGS sequence"/>
</dbReference>
<dbReference type="InterPro" id="IPR012340">
    <property type="entry name" value="NA-bd_OB-fold"/>
</dbReference>
<dbReference type="Gene3D" id="2.40.50.140">
    <property type="entry name" value="Nucleic acid-binding proteins"/>
    <property type="match status" value="1"/>
</dbReference>
<reference evidence="10 11" key="1">
    <citation type="journal article" date="2017" name="Gigascience">
        <title>Draft genome of the honey bee ectoparasitic mite, Tropilaelaps mercedesae, is shaped by the parasitic life history.</title>
        <authorList>
            <person name="Dong X."/>
            <person name="Armstrong S.D."/>
            <person name="Xia D."/>
            <person name="Makepeace B.L."/>
            <person name="Darby A.C."/>
            <person name="Kadowaki T."/>
        </authorList>
    </citation>
    <scope>NUCLEOTIDE SEQUENCE [LARGE SCALE GENOMIC DNA]</scope>
    <source>
        <strain evidence="10">Wuxi-XJTLU</strain>
    </source>
</reference>
<dbReference type="GO" id="GO:0005737">
    <property type="term" value="C:cytoplasm"/>
    <property type="evidence" value="ECO:0007669"/>
    <property type="project" value="UniProtKB-SubCell"/>
</dbReference>
<dbReference type="InterPro" id="IPR051270">
    <property type="entry name" value="Tyrosine-tRNA_ligase_regulator"/>
</dbReference>
<evidence type="ECO:0000256" key="3">
    <source>
        <dbReference type="ARBA" id="ARBA00022555"/>
    </source>
</evidence>
<dbReference type="FunCoup" id="A0A1V9XKP9">
    <property type="interactions" value="1546"/>
</dbReference>
<dbReference type="AlphaFoldDB" id="A0A1V9XKP9"/>
<feature type="domain" description="TRNA-binding" evidence="9">
    <location>
        <begin position="154"/>
        <end position="255"/>
    </location>
</feature>
<evidence type="ECO:0000256" key="1">
    <source>
        <dbReference type="ARBA" id="ARBA00004496"/>
    </source>
</evidence>
<dbReference type="OrthoDB" id="197206at2759"/>
<evidence type="ECO:0000256" key="7">
    <source>
        <dbReference type="SAM" id="Coils"/>
    </source>
</evidence>
<feature type="region of interest" description="Disordered" evidence="8">
    <location>
        <begin position="89"/>
        <end position="152"/>
    </location>
</feature>
<dbReference type="GO" id="GO:0006412">
    <property type="term" value="P:translation"/>
    <property type="evidence" value="ECO:0007669"/>
    <property type="project" value="UniProtKB-KW"/>
</dbReference>
<keyword evidence="2" id="KW-0963">Cytoplasm</keyword>
<gene>
    <name evidence="10" type="ORF">BIW11_01037</name>
</gene>
<dbReference type="Pfam" id="PF01588">
    <property type="entry name" value="tRNA_bind"/>
    <property type="match status" value="1"/>
</dbReference>
<name>A0A1V9XKP9_9ACAR</name>
<evidence type="ECO:0000256" key="8">
    <source>
        <dbReference type="SAM" id="MobiDB-lite"/>
    </source>
</evidence>
<keyword evidence="4 6" id="KW-0694">RNA-binding</keyword>
<proteinExistence type="predicted"/>
<comment type="caution">
    <text evidence="10">The sequence shown here is derived from an EMBL/GenBank/DDBJ whole genome shotgun (WGS) entry which is preliminary data.</text>
</comment>
<feature type="compositionally biased region" description="Basic and acidic residues" evidence="8">
    <location>
        <begin position="121"/>
        <end position="148"/>
    </location>
</feature>
<dbReference type="EMBL" id="MNPL01008874">
    <property type="protein sequence ID" value="OQR74011.1"/>
    <property type="molecule type" value="Genomic_DNA"/>
</dbReference>
<dbReference type="InterPro" id="IPR002547">
    <property type="entry name" value="tRNA-bd_dom"/>
</dbReference>
<dbReference type="GO" id="GO:0000049">
    <property type="term" value="F:tRNA binding"/>
    <property type="evidence" value="ECO:0007669"/>
    <property type="project" value="UniProtKB-UniRule"/>
</dbReference>
<accession>A0A1V9XKP9</accession>
<protein>
    <submittedName>
        <fullName evidence="10">Aminoacyl tRNA synthase complex-interacting multifunctional protein 1-like</fullName>
    </submittedName>
</protein>
<dbReference type="CDD" id="cd02799">
    <property type="entry name" value="tRNA_bind_EMAP-II_like"/>
    <property type="match status" value="1"/>
</dbReference>
<evidence type="ECO:0000256" key="2">
    <source>
        <dbReference type="ARBA" id="ARBA00022490"/>
    </source>
</evidence>
<dbReference type="PANTHER" id="PTHR11586:SF33">
    <property type="entry name" value="AMINOACYL TRNA SYNTHASE COMPLEX-INTERACTING MULTIFUNCTIONAL PROTEIN 1"/>
    <property type="match status" value="1"/>
</dbReference>
<feature type="compositionally biased region" description="Polar residues" evidence="8">
    <location>
        <begin position="89"/>
        <end position="113"/>
    </location>
</feature>